<organism evidence="1 2">
    <name type="scientific">Nocardioides flavescens</name>
    <dbReference type="NCBI Taxonomy" id="2691959"/>
    <lineage>
        <taxon>Bacteria</taxon>
        <taxon>Bacillati</taxon>
        <taxon>Actinomycetota</taxon>
        <taxon>Actinomycetes</taxon>
        <taxon>Propionibacteriales</taxon>
        <taxon>Nocardioidaceae</taxon>
        <taxon>Nocardioides</taxon>
    </lineage>
</organism>
<evidence type="ECO:0000313" key="1">
    <source>
        <dbReference type="EMBL" id="MXG89286.1"/>
    </source>
</evidence>
<dbReference type="NCBIfam" id="TIGR01509">
    <property type="entry name" value="HAD-SF-IA-v3"/>
    <property type="match status" value="1"/>
</dbReference>
<reference evidence="1 2" key="1">
    <citation type="submission" date="2019-12" db="EMBL/GenBank/DDBJ databases">
        <authorList>
            <person name="Kun Z."/>
        </authorList>
    </citation>
    <scope>NUCLEOTIDE SEQUENCE [LARGE SCALE GENOMIC DNA]</scope>
    <source>
        <strain evidence="1 2">YIM 123512</strain>
    </source>
</reference>
<keyword evidence="2" id="KW-1185">Reference proteome</keyword>
<dbReference type="InterPro" id="IPR006439">
    <property type="entry name" value="HAD-SF_hydro_IA"/>
</dbReference>
<dbReference type="InterPro" id="IPR023214">
    <property type="entry name" value="HAD_sf"/>
</dbReference>
<keyword evidence="1" id="KW-0378">Hydrolase</keyword>
<dbReference type="PANTHER" id="PTHR42896">
    <property type="entry name" value="XYLULOSE-1,5-BISPHOSPHATE (XUBP) PHOSPHATASE"/>
    <property type="match status" value="1"/>
</dbReference>
<dbReference type="InterPro" id="IPR023198">
    <property type="entry name" value="PGP-like_dom2"/>
</dbReference>
<protein>
    <submittedName>
        <fullName evidence="1">HAD-IA family hydrolase</fullName>
    </submittedName>
</protein>
<evidence type="ECO:0000313" key="2">
    <source>
        <dbReference type="Proteomes" id="UP000473325"/>
    </source>
</evidence>
<dbReference type="InterPro" id="IPR041492">
    <property type="entry name" value="HAD_2"/>
</dbReference>
<dbReference type="PANTHER" id="PTHR42896:SF2">
    <property type="entry name" value="CBBY-LIKE PROTEIN"/>
    <property type="match status" value="1"/>
</dbReference>
<dbReference type="Pfam" id="PF13419">
    <property type="entry name" value="HAD_2"/>
    <property type="match status" value="1"/>
</dbReference>
<dbReference type="InterPro" id="IPR044999">
    <property type="entry name" value="CbbY-like"/>
</dbReference>
<gene>
    <name evidence="1" type="ORF">GRQ65_06960</name>
</gene>
<comment type="caution">
    <text evidence="1">The sequence shown here is derived from an EMBL/GenBank/DDBJ whole genome shotgun (WGS) entry which is preliminary data.</text>
</comment>
<name>A0A6L7EUD5_9ACTN</name>
<accession>A0A6L7EUD5</accession>
<sequence>MTAILFGSISTLSDSSELQRSSFNEAFEQHGLGWRWDRDEYRTLLDSNGGAERVAAYAEQRGEDVDAKAVHATKSELFQKGLAGTSSPRAGVVDTIKAAKDAGAKLAFVTTTAKANVDALFDALAPAVQRSDFDVVVTAEDVDDKKPAPDAYTRALEQLGEDAGSAVAIEDNPGGVKSAQAAGLTVVAFPNDNTAEADFGSAEKTDRLDYSTLTAGLA</sequence>
<dbReference type="EMBL" id="WUEK01000003">
    <property type="protein sequence ID" value="MXG89286.1"/>
    <property type="molecule type" value="Genomic_DNA"/>
</dbReference>
<dbReference type="SUPFAM" id="SSF56784">
    <property type="entry name" value="HAD-like"/>
    <property type="match status" value="1"/>
</dbReference>
<dbReference type="GO" id="GO:0016787">
    <property type="term" value="F:hydrolase activity"/>
    <property type="evidence" value="ECO:0007669"/>
    <property type="project" value="UniProtKB-KW"/>
</dbReference>
<dbReference type="Gene3D" id="3.40.50.1000">
    <property type="entry name" value="HAD superfamily/HAD-like"/>
    <property type="match status" value="1"/>
</dbReference>
<dbReference type="RefSeq" id="WP_160876503.1">
    <property type="nucleotide sequence ID" value="NZ_WUEK01000003.1"/>
</dbReference>
<dbReference type="Proteomes" id="UP000473325">
    <property type="component" value="Unassembled WGS sequence"/>
</dbReference>
<proteinExistence type="predicted"/>
<dbReference type="AlphaFoldDB" id="A0A6L7EUD5"/>
<dbReference type="Gene3D" id="1.10.150.240">
    <property type="entry name" value="Putative phosphatase, domain 2"/>
    <property type="match status" value="1"/>
</dbReference>
<dbReference type="InterPro" id="IPR036412">
    <property type="entry name" value="HAD-like_sf"/>
</dbReference>